<proteinExistence type="predicted"/>
<dbReference type="GO" id="GO:0007059">
    <property type="term" value="P:chromosome segregation"/>
    <property type="evidence" value="ECO:0007669"/>
    <property type="project" value="UniProtKB-KW"/>
</dbReference>
<dbReference type="SUPFAM" id="SSF56349">
    <property type="entry name" value="DNA breaking-rejoining enzymes"/>
    <property type="match status" value="1"/>
</dbReference>
<dbReference type="GO" id="GO:0006310">
    <property type="term" value="P:DNA recombination"/>
    <property type="evidence" value="ECO:0007669"/>
    <property type="project" value="UniProtKB-KW"/>
</dbReference>
<dbReference type="PANTHER" id="PTHR30349:SF81">
    <property type="entry name" value="TYROSINE RECOMBINASE XERC"/>
    <property type="match status" value="1"/>
</dbReference>
<name>I4Z5V6_9BURK</name>
<protein>
    <submittedName>
        <fullName evidence="6">Site-specific recombinase XerD</fullName>
    </submittedName>
</protein>
<sequence length="370" mass="40547">MKSNKTSVLIPSPTLATLDLSLLMTGSEQALRALMREGESPHTRRSYQSALRYWMAWHALRYCQPLAVPVDATVVVQFVLDHAGHRSSDGSVRRELPPELGEALKRQGFVGATAMPTLNTVMHRVRVLSALHRVQALPNPCAHESVKALLLRTRRAFARRGDTAERKPALTREPLEALLATCDDSLRGLRDRALLLFAWSSGGRRRSEVCSACVEDLQWLSPEECLYVLRHSKTNPDGAERPENLKPIAGRAAQALSAWLAASGIQQGAIFRRIRRGDVIAEPLADAAVRDIVKARSLQAGLSAEGYSAHSLRSGFVTEAARQQIPLAETMALTGHRSVASVVGYFRAGEAFSRASRLLDKEDDQAGHQA</sequence>
<dbReference type="Gene3D" id="1.10.150.130">
    <property type="match status" value="1"/>
</dbReference>
<evidence type="ECO:0000256" key="1">
    <source>
        <dbReference type="ARBA" id="ARBA00022829"/>
    </source>
</evidence>
<keyword evidence="2" id="KW-0229">DNA integration</keyword>
<dbReference type="InterPro" id="IPR011010">
    <property type="entry name" value="DNA_brk_join_enz"/>
</dbReference>
<dbReference type="InterPro" id="IPR002104">
    <property type="entry name" value="Integrase_catalytic"/>
</dbReference>
<organism evidence="6 7">
    <name type="scientific">Leptothrix ochracea L12</name>
    <dbReference type="NCBI Taxonomy" id="735332"/>
    <lineage>
        <taxon>Bacteria</taxon>
        <taxon>Pseudomonadati</taxon>
        <taxon>Pseudomonadota</taxon>
        <taxon>Betaproteobacteria</taxon>
        <taxon>Burkholderiales</taxon>
        <taxon>Sphaerotilaceae</taxon>
        <taxon>Leptothrix</taxon>
    </lineage>
</organism>
<dbReference type="AlphaFoldDB" id="I4Z5V6"/>
<evidence type="ECO:0000313" key="6">
    <source>
        <dbReference type="EMBL" id="EIM31598.1"/>
    </source>
</evidence>
<evidence type="ECO:0000256" key="2">
    <source>
        <dbReference type="ARBA" id="ARBA00022908"/>
    </source>
</evidence>
<dbReference type="InterPro" id="IPR010998">
    <property type="entry name" value="Integrase_recombinase_N"/>
</dbReference>
<keyword evidence="3" id="KW-0238">DNA-binding</keyword>
<dbReference type="PANTHER" id="PTHR30349">
    <property type="entry name" value="PHAGE INTEGRASE-RELATED"/>
    <property type="match status" value="1"/>
</dbReference>
<dbReference type="HOGENOM" id="CLU_047407_3_0_4"/>
<gene>
    <name evidence="6" type="ORF">LepocDRAFT_00003300</name>
</gene>
<feature type="domain" description="Tyr recombinase" evidence="5">
    <location>
        <begin position="165"/>
        <end position="360"/>
    </location>
</feature>
<accession>I4Z5V6</accession>
<dbReference type="CDD" id="cd00799">
    <property type="entry name" value="INT_Cre_C"/>
    <property type="match status" value="1"/>
</dbReference>
<dbReference type="SUPFAM" id="SSF47823">
    <property type="entry name" value="lambda integrase-like, N-terminal domain"/>
    <property type="match status" value="1"/>
</dbReference>
<keyword evidence="4" id="KW-0233">DNA recombination</keyword>
<keyword evidence="7" id="KW-1185">Reference proteome</keyword>
<dbReference type="GO" id="GO:0003677">
    <property type="term" value="F:DNA binding"/>
    <property type="evidence" value="ECO:0007669"/>
    <property type="project" value="UniProtKB-KW"/>
</dbReference>
<dbReference type="PROSITE" id="PS51898">
    <property type="entry name" value="TYR_RECOMBINASE"/>
    <property type="match status" value="1"/>
</dbReference>
<dbReference type="InterPro" id="IPR050090">
    <property type="entry name" value="Tyrosine_recombinase_XerCD"/>
</dbReference>
<dbReference type="EMBL" id="JH660675">
    <property type="protein sequence ID" value="EIM31598.1"/>
    <property type="molecule type" value="Genomic_DNA"/>
</dbReference>
<dbReference type="Gene3D" id="1.10.443.10">
    <property type="entry name" value="Intergrase catalytic core"/>
    <property type="match status" value="1"/>
</dbReference>
<dbReference type="RefSeq" id="WP_009453342.1">
    <property type="nucleotide sequence ID" value="NZ_JH660675.1"/>
</dbReference>
<dbReference type="Proteomes" id="UP000053899">
    <property type="component" value="Unassembled WGS sequence"/>
</dbReference>
<reference evidence="6 7" key="1">
    <citation type="submission" date="2012-04" db="EMBL/GenBank/DDBJ databases">
        <title>Improved High-Quality Draft sequence of Leptothrix ochracea L12.</title>
        <authorList>
            <consortium name="US DOE Joint Genome Institute"/>
            <person name="Lucas S."/>
            <person name="Han J."/>
            <person name="Lapidus A."/>
            <person name="Cheng J.-F."/>
            <person name="Goodwin L."/>
            <person name="Pitluck S."/>
            <person name="Peters L."/>
            <person name="Zeytun A."/>
            <person name="Detter J.C."/>
            <person name="Han C."/>
            <person name="Tapia R."/>
            <person name="Land M."/>
            <person name="Hauser L."/>
            <person name="Kyrpides N."/>
            <person name="Ivanova N."/>
            <person name="Pagani I."/>
            <person name="Stepanauskas R."/>
            <person name="Masland D."/>
            <person name="Poulton N."/>
            <person name="Emerson D."/>
            <person name="Fleming E."/>
            <person name="Woyke T."/>
        </authorList>
    </citation>
    <scope>NUCLEOTIDE SEQUENCE [LARGE SCALE GENOMIC DNA]</scope>
    <source>
        <strain evidence="6 7">L12</strain>
    </source>
</reference>
<dbReference type="Pfam" id="PF00589">
    <property type="entry name" value="Phage_integrase"/>
    <property type="match status" value="1"/>
</dbReference>
<evidence type="ECO:0000256" key="4">
    <source>
        <dbReference type="ARBA" id="ARBA00023172"/>
    </source>
</evidence>
<dbReference type="InterPro" id="IPR013762">
    <property type="entry name" value="Integrase-like_cat_sf"/>
</dbReference>
<dbReference type="GeneID" id="92352153"/>
<keyword evidence="1" id="KW-0159">Chromosome partition</keyword>
<evidence type="ECO:0000259" key="5">
    <source>
        <dbReference type="PROSITE" id="PS51898"/>
    </source>
</evidence>
<evidence type="ECO:0000256" key="3">
    <source>
        <dbReference type="ARBA" id="ARBA00023125"/>
    </source>
</evidence>
<dbReference type="GO" id="GO:0015074">
    <property type="term" value="P:DNA integration"/>
    <property type="evidence" value="ECO:0007669"/>
    <property type="project" value="UniProtKB-KW"/>
</dbReference>
<evidence type="ECO:0000313" key="7">
    <source>
        <dbReference type="Proteomes" id="UP000053899"/>
    </source>
</evidence>
<dbReference type="OrthoDB" id="8630841at2"/>